<evidence type="ECO:0000259" key="9">
    <source>
        <dbReference type="PROSITE" id="PS50902"/>
    </source>
</evidence>
<dbReference type="GO" id="GO:0010181">
    <property type="term" value="F:FMN binding"/>
    <property type="evidence" value="ECO:0007669"/>
    <property type="project" value="UniProtKB-UniRule"/>
</dbReference>
<dbReference type="InterPro" id="IPR001226">
    <property type="entry name" value="Flavodoxin_CS"/>
</dbReference>
<dbReference type="Proteomes" id="UP000611762">
    <property type="component" value="Unassembled WGS sequence"/>
</dbReference>
<organism evidence="10 11">
    <name type="scientific">Congzhengia minquanensis</name>
    <dbReference type="NCBI Taxonomy" id="2763657"/>
    <lineage>
        <taxon>Bacteria</taxon>
        <taxon>Bacillati</taxon>
        <taxon>Bacillota</taxon>
        <taxon>Clostridia</taxon>
        <taxon>Eubacteriales</taxon>
        <taxon>Oscillospiraceae</taxon>
        <taxon>Congzhengia</taxon>
    </lineage>
</organism>
<name>A0A926HZW7_9FIRM</name>
<dbReference type="GO" id="GO:0016651">
    <property type="term" value="F:oxidoreductase activity, acting on NAD(P)H"/>
    <property type="evidence" value="ECO:0007669"/>
    <property type="project" value="UniProtKB-ARBA"/>
</dbReference>
<gene>
    <name evidence="10" type="ORF">H8698_12920</name>
</gene>
<feature type="domain" description="Flavodoxin-like" evidence="9">
    <location>
        <begin position="4"/>
        <end position="141"/>
    </location>
</feature>
<evidence type="ECO:0000313" key="10">
    <source>
        <dbReference type="EMBL" id="MBC8541878.1"/>
    </source>
</evidence>
<dbReference type="SUPFAM" id="SSF52218">
    <property type="entry name" value="Flavoproteins"/>
    <property type="match status" value="1"/>
</dbReference>
<comment type="caution">
    <text evidence="10">The sequence shown here is derived from an EMBL/GenBank/DDBJ whole genome shotgun (WGS) entry which is preliminary data.</text>
</comment>
<evidence type="ECO:0000256" key="8">
    <source>
        <dbReference type="RuleBase" id="RU367037"/>
    </source>
</evidence>
<comment type="function">
    <text evidence="2 8">Low-potential electron donor to a number of redox enzymes.</text>
</comment>
<dbReference type="AlphaFoldDB" id="A0A926HZW7"/>
<evidence type="ECO:0000256" key="4">
    <source>
        <dbReference type="ARBA" id="ARBA00022448"/>
    </source>
</evidence>
<reference evidence="10" key="1">
    <citation type="submission" date="2020-08" db="EMBL/GenBank/DDBJ databases">
        <title>Genome public.</title>
        <authorList>
            <person name="Liu C."/>
            <person name="Sun Q."/>
        </authorList>
    </citation>
    <scope>NUCLEOTIDE SEQUENCE</scope>
    <source>
        <strain evidence="10">H8</strain>
    </source>
</reference>
<proteinExistence type="inferred from homology"/>
<keyword evidence="7 8" id="KW-0249">Electron transport</keyword>
<protein>
    <recommendedName>
        <fullName evidence="8">Flavodoxin</fullName>
    </recommendedName>
</protein>
<dbReference type="EMBL" id="JACRSU010000006">
    <property type="protein sequence ID" value="MBC8541878.1"/>
    <property type="molecule type" value="Genomic_DNA"/>
</dbReference>
<evidence type="ECO:0000256" key="5">
    <source>
        <dbReference type="ARBA" id="ARBA00022630"/>
    </source>
</evidence>
<comment type="similarity">
    <text evidence="3 8">Belongs to the flavodoxin family.</text>
</comment>
<dbReference type="InterPro" id="IPR008254">
    <property type="entry name" value="Flavodoxin/NO_synth"/>
</dbReference>
<dbReference type="InterPro" id="IPR050619">
    <property type="entry name" value="Flavodoxin"/>
</dbReference>
<dbReference type="Pfam" id="PF00258">
    <property type="entry name" value="Flavodoxin_1"/>
    <property type="match status" value="1"/>
</dbReference>
<accession>A0A926HZW7</accession>
<dbReference type="GO" id="GO:0009055">
    <property type="term" value="F:electron transfer activity"/>
    <property type="evidence" value="ECO:0007669"/>
    <property type="project" value="UniProtKB-UniRule"/>
</dbReference>
<evidence type="ECO:0000256" key="1">
    <source>
        <dbReference type="ARBA" id="ARBA00001917"/>
    </source>
</evidence>
<dbReference type="InterPro" id="IPR029039">
    <property type="entry name" value="Flavoprotein-like_sf"/>
</dbReference>
<dbReference type="PROSITE" id="PS00201">
    <property type="entry name" value="FLAVODOXIN"/>
    <property type="match status" value="1"/>
</dbReference>
<dbReference type="PANTHER" id="PTHR42809:SF1">
    <property type="entry name" value="FLAVODOXIN 1"/>
    <property type="match status" value="1"/>
</dbReference>
<keyword evidence="4 8" id="KW-0813">Transport</keyword>
<comment type="cofactor">
    <cofactor evidence="1 8">
        <name>FMN</name>
        <dbReference type="ChEBI" id="CHEBI:58210"/>
    </cofactor>
</comment>
<evidence type="ECO:0000256" key="7">
    <source>
        <dbReference type="ARBA" id="ARBA00022982"/>
    </source>
</evidence>
<keyword evidence="5 8" id="KW-0285">Flavoprotein</keyword>
<dbReference type="PROSITE" id="PS50902">
    <property type="entry name" value="FLAVODOXIN_LIKE"/>
    <property type="match status" value="1"/>
</dbReference>
<dbReference type="NCBIfam" id="TIGR01753">
    <property type="entry name" value="flav_short"/>
    <property type="match status" value="1"/>
</dbReference>
<evidence type="ECO:0000256" key="3">
    <source>
        <dbReference type="ARBA" id="ARBA00005267"/>
    </source>
</evidence>
<dbReference type="Gene3D" id="3.40.50.360">
    <property type="match status" value="1"/>
</dbReference>
<dbReference type="InterPro" id="IPR010087">
    <property type="entry name" value="Flav_short"/>
</dbReference>
<evidence type="ECO:0000256" key="2">
    <source>
        <dbReference type="ARBA" id="ARBA00003297"/>
    </source>
</evidence>
<evidence type="ECO:0000313" key="11">
    <source>
        <dbReference type="Proteomes" id="UP000611762"/>
    </source>
</evidence>
<sequence length="143" mass="15154">MSKTAIIYWSGTGNTESMATAILEGAKEVNPDTKFFAVSEISAADAASYDTLILGCPAMGAEVLEEGEFEPFFAELEPNLSGKNVALFGSYGWGDGEWMREWTERTANSGAKLVESEGLMANEAPDDDALSACRALGKKAAAL</sequence>
<keyword evidence="6 8" id="KW-0288">FMN</keyword>
<dbReference type="RefSeq" id="WP_177679753.1">
    <property type="nucleotide sequence ID" value="NZ_JACRSU010000006.1"/>
</dbReference>
<evidence type="ECO:0000256" key="6">
    <source>
        <dbReference type="ARBA" id="ARBA00022643"/>
    </source>
</evidence>
<dbReference type="PANTHER" id="PTHR42809">
    <property type="entry name" value="FLAVODOXIN 2"/>
    <property type="match status" value="1"/>
</dbReference>
<keyword evidence="11" id="KW-1185">Reference proteome</keyword>